<name>A0A495VQX4_9PSEU</name>
<dbReference type="Proteomes" id="UP000282084">
    <property type="component" value="Unassembled WGS sequence"/>
</dbReference>
<keyword evidence="2" id="KW-1185">Reference proteome</keyword>
<organism evidence="1 2">
    <name type="scientific">Saccharothrix australiensis</name>
    <dbReference type="NCBI Taxonomy" id="2072"/>
    <lineage>
        <taxon>Bacteria</taxon>
        <taxon>Bacillati</taxon>
        <taxon>Actinomycetota</taxon>
        <taxon>Actinomycetes</taxon>
        <taxon>Pseudonocardiales</taxon>
        <taxon>Pseudonocardiaceae</taxon>
        <taxon>Saccharothrix</taxon>
    </lineage>
</organism>
<protein>
    <submittedName>
        <fullName evidence="1">Uncharacterized protein</fullName>
    </submittedName>
</protein>
<gene>
    <name evidence="1" type="ORF">C8E97_0155</name>
</gene>
<dbReference type="RefSeq" id="WP_121000676.1">
    <property type="nucleotide sequence ID" value="NZ_RBXO01000001.1"/>
</dbReference>
<sequence length="124" mass="13883">MQTNARRHGPMHERARLHGTREVLGAALTGARSVFQDDAHRPRCPYCAERLRPGRVLGGWTPGRRRRHHYCLLCDGGWSVVDDPAELVDALAAYWVARNRPGRPALHAAEARLATLHLETPRPA</sequence>
<evidence type="ECO:0000313" key="1">
    <source>
        <dbReference type="EMBL" id="RKT51674.1"/>
    </source>
</evidence>
<accession>A0A495VQX4</accession>
<comment type="caution">
    <text evidence="1">The sequence shown here is derived from an EMBL/GenBank/DDBJ whole genome shotgun (WGS) entry which is preliminary data.</text>
</comment>
<proteinExistence type="predicted"/>
<evidence type="ECO:0000313" key="2">
    <source>
        <dbReference type="Proteomes" id="UP000282084"/>
    </source>
</evidence>
<dbReference type="AlphaFoldDB" id="A0A495VQX4"/>
<dbReference type="OrthoDB" id="190266at2"/>
<reference evidence="1 2" key="1">
    <citation type="submission" date="2018-10" db="EMBL/GenBank/DDBJ databases">
        <title>Sequencing the genomes of 1000 actinobacteria strains.</title>
        <authorList>
            <person name="Klenk H.-P."/>
        </authorList>
    </citation>
    <scope>NUCLEOTIDE SEQUENCE [LARGE SCALE GENOMIC DNA]</scope>
    <source>
        <strain evidence="1 2">DSM 43800</strain>
    </source>
</reference>
<dbReference type="EMBL" id="RBXO01000001">
    <property type="protein sequence ID" value="RKT51674.1"/>
    <property type="molecule type" value="Genomic_DNA"/>
</dbReference>